<keyword evidence="5" id="KW-0282">Flagellum</keyword>
<dbReference type="Gene3D" id="3.40.50.10610">
    <property type="entry name" value="ABC-type transport auxiliary lipoprotein component"/>
    <property type="match status" value="1"/>
</dbReference>
<dbReference type="Gene3D" id="3.30.1660.40">
    <property type="entry name" value="FlgT, N-terminal domain"/>
    <property type="match status" value="1"/>
</dbReference>
<keyword evidence="5" id="KW-0969">Cilium</keyword>
<evidence type="ECO:0000259" key="4">
    <source>
        <dbReference type="Pfam" id="PF16548"/>
    </source>
</evidence>
<dbReference type="Gene3D" id="2.40.10.410">
    <property type="entry name" value="FlgT, C-terminal domain"/>
    <property type="match status" value="1"/>
</dbReference>
<keyword evidence="5" id="KW-0966">Cell projection</keyword>
<protein>
    <submittedName>
        <fullName evidence="5">Flagellar assembly protein T N-terminal domain-containing protein</fullName>
    </submittedName>
</protein>
<dbReference type="EMBL" id="JBBKTX010000027">
    <property type="protein sequence ID" value="MFK4754258.1"/>
    <property type="molecule type" value="Genomic_DNA"/>
</dbReference>
<proteinExistence type="predicted"/>
<name>A0ABW8NMP1_9GAMM</name>
<dbReference type="InterPro" id="IPR038165">
    <property type="entry name" value="FlgT_C_sf"/>
</dbReference>
<feature type="domain" description="Flagellar assembly protein T middle" evidence="3">
    <location>
        <begin position="117"/>
        <end position="281"/>
    </location>
</feature>
<organism evidence="5 6">
    <name type="scientific">Oceanobacter antarcticus</name>
    <dbReference type="NCBI Taxonomy" id="3133425"/>
    <lineage>
        <taxon>Bacteria</taxon>
        <taxon>Pseudomonadati</taxon>
        <taxon>Pseudomonadota</taxon>
        <taxon>Gammaproteobacteria</taxon>
        <taxon>Oceanospirillales</taxon>
        <taxon>Oceanospirillaceae</taxon>
        <taxon>Oceanobacter</taxon>
    </lineage>
</organism>
<keyword evidence="1" id="KW-0732">Signal</keyword>
<feature type="domain" description="Flagellar assembly protein T N-terminal" evidence="4">
    <location>
        <begin position="25"/>
        <end position="108"/>
    </location>
</feature>
<evidence type="ECO:0000259" key="3">
    <source>
        <dbReference type="Pfam" id="PF16539"/>
    </source>
</evidence>
<dbReference type="RefSeq" id="WP_416207169.1">
    <property type="nucleotide sequence ID" value="NZ_JBBKTX010000027.1"/>
</dbReference>
<feature type="domain" description="Flagellar assembly protein T C-terminal" evidence="2">
    <location>
        <begin position="325"/>
        <end position="400"/>
    </location>
</feature>
<dbReference type="InterPro" id="IPR038180">
    <property type="entry name" value="FlgT_N_sf"/>
</dbReference>
<reference evidence="5 6" key="1">
    <citation type="submission" date="2024-03" db="EMBL/GenBank/DDBJ databases">
        <title>High-quality draft genome sequence of Oceanobacter sp. wDCs-4.</title>
        <authorList>
            <person name="Dong C."/>
        </authorList>
    </citation>
    <scope>NUCLEOTIDE SEQUENCE [LARGE SCALE GENOMIC DNA]</scope>
    <source>
        <strain evidence="6">wDCs-4</strain>
    </source>
</reference>
<dbReference type="InterPro" id="IPR032386">
    <property type="entry name" value="FlgT_M"/>
</dbReference>
<evidence type="ECO:0000313" key="6">
    <source>
        <dbReference type="Proteomes" id="UP001620597"/>
    </source>
</evidence>
<evidence type="ECO:0000256" key="1">
    <source>
        <dbReference type="SAM" id="SignalP"/>
    </source>
</evidence>
<feature type="signal peptide" evidence="1">
    <location>
        <begin position="1"/>
        <end position="23"/>
    </location>
</feature>
<dbReference type="Pfam" id="PF16539">
    <property type="entry name" value="FlgT_M"/>
    <property type="match status" value="1"/>
</dbReference>
<comment type="caution">
    <text evidence="5">The sequence shown here is derived from an EMBL/GenBank/DDBJ whole genome shotgun (WGS) entry which is preliminary data.</text>
</comment>
<accession>A0ABW8NMP1</accession>
<keyword evidence="6" id="KW-1185">Reference proteome</keyword>
<sequence>MCAIWYAGISSVLLLLLSGSVQAQTVEVTGRAVIEISVNQAREDALTDALRQAGLTAGASIRSTQRLSAGQLDQDDMDIRSRARVHNVEVLREGPHDGIYELEIRAAVRPEAMCSTSQQSYRKAIAVAGFGLAQPSQATLGRLHNIEQDLPRVLISELNHSRFVQALDASRISLYEDPRRAPSMETSQQRLTTSVALATRLGAQYVVSGVVRQLGQGNPGKQAEPEPQAGWKSLLGLDRATPEREFVADLFVHDGLSGALLFQRTYQGSGAWTPERNASVGFASPVFWGTPYGKEVGHILEAMVDDIGEVIRCQPFMARIVAARGKRIHIEASGGTGIRPGDKFQVYRTGTFYNLDLEPRTELTDMATEVVIKQVQPQFVVAEMTSDAASLAIQRDDLVIAW</sequence>
<dbReference type="Pfam" id="PF16538">
    <property type="entry name" value="FlgT_C"/>
    <property type="match status" value="1"/>
</dbReference>
<dbReference type="InterPro" id="IPR032388">
    <property type="entry name" value="FlgT_C"/>
</dbReference>
<feature type="chain" id="PRO_5046009872" evidence="1">
    <location>
        <begin position="24"/>
        <end position="402"/>
    </location>
</feature>
<dbReference type="InterPro" id="IPR032370">
    <property type="entry name" value="FlgT_N"/>
</dbReference>
<dbReference type="Pfam" id="PF16548">
    <property type="entry name" value="FlgT_N"/>
    <property type="match status" value="1"/>
</dbReference>
<evidence type="ECO:0000259" key="2">
    <source>
        <dbReference type="Pfam" id="PF16538"/>
    </source>
</evidence>
<gene>
    <name evidence="5" type="ORF">WG929_17745</name>
</gene>
<dbReference type="Proteomes" id="UP001620597">
    <property type="component" value="Unassembled WGS sequence"/>
</dbReference>
<evidence type="ECO:0000313" key="5">
    <source>
        <dbReference type="EMBL" id="MFK4754258.1"/>
    </source>
</evidence>